<organism evidence="3 4">
    <name type="scientific">Marivita lacus</name>
    <dbReference type="NCBI Taxonomy" id="1323742"/>
    <lineage>
        <taxon>Bacteria</taxon>
        <taxon>Pseudomonadati</taxon>
        <taxon>Pseudomonadota</taxon>
        <taxon>Alphaproteobacteria</taxon>
        <taxon>Rhodobacterales</taxon>
        <taxon>Roseobacteraceae</taxon>
        <taxon>Marivita</taxon>
    </lineage>
</organism>
<gene>
    <name evidence="3" type="ORF">GCM10011363_15750</name>
</gene>
<dbReference type="InterPro" id="IPR028992">
    <property type="entry name" value="Hedgehog/Intein_dom"/>
</dbReference>
<evidence type="ECO:0000259" key="2">
    <source>
        <dbReference type="Pfam" id="PF13403"/>
    </source>
</evidence>
<dbReference type="EMBL" id="BMFC01000003">
    <property type="protein sequence ID" value="GGB99974.1"/>
    <property type="molecule type" value="Genomic_DNA"/>
</dbReference>
<dbReference type="InterPro" id="IPR049804">
    <property type="entry name" value="Choice_anch_L"/>
</dbReference>
<comment type="caution">
    <text evidence="3">The sequence shown here is derived from an EMBL/GenBank/DDBJ whole genome shotgun (WGS) entry which is preliminary data.</text>
</comment>
<dbReference type="Pfam" id="PF17963">
    <property type="entry name" value="Big_9"/>
    <property type="match status" value="1"/>
</dbReference>
<keyword evidence="4" id="KW-1185">Reference proteome</keyword>
<name>A0ABQ1KL51_9RHOB</name>
<dbReference type="RefSeq" id="WP_188481484.1">
    <property type="nucleotide sequence ID" value="NZ_BMFC01000003.1"/>
</dbReference>
<dbReference type="InterPro" id="IPR036844">
    <property type="entry name" value="Hint_dom_sf"/>
</dbReference>
<evidence type="ECO:0000313" key="3">
    <source>
        <dbReference type="EMBL" id="GGB99974.1"/>
    </source>
</evidence>
<evidence type="ECO:0000256" key="1">
    <source>
        <dbReference type="SAM" id="MobiDB-lite"/>
    </source>
</evidence>
<dbReference type="Pfam" id="PF13403">
    <property type="entry name" value="Hint_2"/>
    <property type="match status" value="1"/>
</dbReference>
<dbReference type="SUPFAM" id="SSF51120">
    <property type="entry name" value="beta-Roll"/>
    <property type="match status" value="1"/>
</dbReference>
<sequence>MPIATELDIVQTSDASLVAETIFGPGITIVSSTLTGSAGQTGIYSNGETTSPGVAPSESGVILSTGNVADFTNSDGTTNTNTQGATGTGYSTPGDAQLTAIAGVETFDSVVFEAVFIPDNDFLTMQFVFSSEEYLEFVNDGFNDVIGVWVNGTLVELTPTGDTVSIDTVNTTVNSNLYVDNPDTQDLYNTEMDGFTITMAFKAPVIAGVENSIKIGLADGGDADYDSNFLIAANSLQTVAIAFSDEIELTPNSPAILDVLANDADSSGLGLTVTKINNVDVVPGDTIAFGTGEEITLNADGTLTVLTDGDLTASTFTYEVTDGLGITDVGYVTVTTAAVPDPDGIVDGTTGNDLIDTAYLGDPQGDRVDNNDALGVQGTTGDGDVINGFQGNDTIRAGAGDDIVDGGADNDVIDGGAGNDTLIGGDGDDTFIYAPGDDLDTIRDFNVGNTGTLSDGDITNNDRIDLSAFYDDIWELTADYRDDGILNQSNDGVGGADYSDNASFGSGGLVVVGATGTKASFTVENTGVVCFASGTRILTETGDRRIDTLRAGDRIVTRDNGVQTLRWIGRRHLDRVALAQNRKLRPILLSADLTGGDAPLTVSPQHGVLFQVDGEERLVRAVHLAGLEGGTARIMQGCRQVTYLHLMFDDHQILFANGAPSESFFPGHLALAALHQEARDEIFTLFPDLRHVQAGRAYGEPVRGFAGRQDLPAHLKGLSTRAGRTVLPSRLARGLPAPQLSLAAVQ</sequence>
<dbReference type="InterPro" id="IPR018511">
    <property type="entry name" value="Hemolysin-typ_Ca-bd_CS"/>
</dbReference>
<dbReference type="Gene3D" id="2.170.16.10">
    <property type="entry name" value="Hedgehog/Intein (Hint) domain"/>
    <property type="match status" value="1"/>
</dbReference>
<dbReference type="InterPro" id="IPR011049">
    <property type="entry name" value="Serralysin-like_metalloprot_C"/>
</dbReference>
<reference evidence="4" key="1">
    <citation type="journal article" date="2019" name="Int. J. Syst. Evol. Microbiol.">
        <title>The Global Catalogue of Microorganisms (GCM) 10K type strain sequencing project: providing services to taxonomists for standard genome sequencing and annotation.</title>
        <authorList>
            <consortium name="The Broad Institute Genomics Platform"/>
            <consortium name="The Broad Institute Genome Sequencing Center for Infectious Disease"/>
            <person name="Wu L."/>
            <person name="Ma J."/>
        </authorList>
    </citation>
    <scope>NUCLEOTIDE SEQUENCE [LARGE SCALE GENOMIC DNA]</scope>
    <source>
        <strain evidence="4">CGMCC 1.12478</strain>
    </source>
</reference>
<dbReference type="InterPro" id="IPR001343">
    <property type="entry name" value="Hemolysn_Ca-bd"/>
</dbReference>
<evidence type="ECO:0000313" key="4">
    <source>
        <dbReference type="Proteomes" id="UP000645462"/>
    </source>
</evidence>
<protein>
    <recommendedName>
        <fullName evidence="2">Hedgehog/Intein (Hint) domain-containing protein</fullName>
    </recommendedName>
</protein>
<feature type="domain" description="Hedgehog/Intein (Hint)" evidence="2">
    <location>
        <begin position="529"/>
        <end position="667"/>
    </location>
</feature>
<dbReference type="Gene3D" id="2.150.10.10">
    <property type="entry name" value="Serralysin-like metalloprotease, C-terminal"/>
    <property type="match status" value="1"/>
</dbReference>
<feature type="compositionally biased region" description="Low complexity" evidence="1">
    <location>
        <begin position="76"/>
        <end position="89"/>
    </location>
</feature>
<dbReference type="NCBIfam" id="NF038133">
    <property type="entry name" value="choice_anch_L"/>
    <property type="match status" value="1"/>
</dbReference>
<dbReference type="PROSITE" id="PS00330">
    <property type="entry name" value="HEMOLYSIN_CALCIUM"/>
    <property type="match status" value="1"/>
</dbReference>
<accession>A0ABQ1KL51</accession>
<dbReference type="Pfam" id="PF00353">
    <property type="entry name" value="HemolysinCabind"/>
    <property type="match status" value="1"/>
</dbReference>
<dbReference type="SUPFAM" id="SSF51294">
    <property type="entry name" value="Hedgehog/intein (Hint) domain"/>
    <property type="match status" value="1"/>
</dbReference>
<dbReference type="Proteomes" id="UP000645462">
    <property type="component" value="Unassembled WGS sequence"/>
</dbReference>
<proteinExistence type="predicted"/>
<dbReference type="PRINTS" id="PR00313">
    <property type="entry name" value="CABNDNGRPT"/>
</dbReference>
<feature type="region of interest" description="Disordered" evidence="1">
    <location>
        <begin position="72"/>
        <end position="91"/>
    </location>
</feature>